<sequence length="229" mass="27158">MEKEFGPVLRFLRGIVRLFIPTYHLDQDTIPDLRQPTVFVSHHENLRGPLKIIVWTSIFMRIWVLAKLTDPKACYQHFVGYTFTQRFHLPKAIAKLLAFPAAWIVAFFLKQARVIPVYRGSRQLKKTFTTSLQALEERVPITIFPDVDYQSKDQPVGKIYEGFLHLEKLYYRKYHRHIQFVPLYANRKTHKIYCGQAVTFQGPKENFRQERDRVAHELQDQLNQLLDKD</sequence>
<evidence type="ECO:0000313" key="2">
    <source>
        <dbReference type="EMBL" id="QPS01939.1"/>
    </source>
</evidence>
<organism evidence="2 3">
    <name type="scientific">Aerococcus urinae</name>
    <dbReference type="NCBI Taxonomy" id="1376"/>
    <lineage>
        <taxon>Bacteria</taxon>
        <taxon>Bacillati</taxon>
        <taxon>Bacillota</taxon>
        <taxon>Bacilli</taxon>
        <taxon>Lactobacillales</taxon>
        <taxon>Aerococcaceae</taxon>
        <taxon>Aerococcus</taxon>
    </lineage>
</organism>
<dbReference type="Proteomes" id="UP000594771">
    <property type="component" value="Chromosome"/>
</dbReference>
<reference evidence="2 3" key="1">
    <citation type="submission" date="2020-12" db="EMBL/GenBank/DDBJ databases">
        <title>FDA dAtabase for Regulatory Grade micrObial Sequences (FDA-ARGOS): Supporting development and validation of Infectious Disease Dx tests.</title>
        <authorList>
            <person name="Sproer C."/>
            <person name="Gronow S."/>
            <person name="Severitt S."/>
            <person name="Schroder I."/>
            <person name="Tallon L."/>
            <person name="Sadzewicz L."/>
            <person name="Zhao X."/>
            <person name="Boylan J."/>
            <person name="Ott S."/>
            <person name="Bowen H."/>
            <person name="Vavikolanu K."/>
            <person name="Mehta A."/>
            <person name="Aluvathingal J."/>
            <person name="Nadendla S."/>
            <person name="Lowell S."/>
            <person name="Myers T."/>
            <person name="Yan Y."/>
            <person name="Sichtig H."/>
        </authorList>
    </citation>
    <scope>NUCLEOTIDE SEQUENCE [LARGE SCALE GENOMIC DNA]</scope>
    <source>
        <strain evidence="2 3">FDAARGOS_911</strain>
    </source>
</reference>
<evidence type="ECO:0000313" key="1">
    <source>
        <dbReference type="EMBL" id="MCY3052846.1"/>
    </source>
</evidence>
<name>A0A0X8FFH1_9LACT</name>
<protein>
    <submittedName>
        <fullName evidence="2">Uncharacterized protein</fullName>
    </submittedName>
</protein>
<dbReference type="Proteomes" id="UP001069145">
    <property type="component" value="Unassembled WGS sequence"/>
</dbReference>
<dbReference type="EMBL" id="JAOTML010000002">
    <property type="protein sequence ID" value="MCY3052846.1"/>
    <property type="molecule type" value="Genomic_DNA"/>
</dbReference>
<dbReference type="RefSeq" id="WP_060778786.1">
    <property type="nucleotide sequence ID" value="NZ_CAJHLF010000004.1"/>
</dbReference>
<proteinExistence type="predicted"/>
<dbReference type="AlphaFoldDB" id="A0A0X8FFH1"/>
<dbReference type="GeneID" id="35767460"/>
<evidence type="ECO:0000313" key="4">
    <source>
        <dbReference type="Proteomes" id="UP001069145"/>
    </source>
</evidence>
<accession>A0A0X8FFH1</accession>
<reference evidence="1" key="2">
    <citation type="submission" date="2022-09" db="EMBL/GenBank/DDBJ databases">
        <title>Aerococcus urinae taxonomy study.</title>
        <authorList>
            <person name="Christensen J."/>
            <person name="Senneby E."/>
        </authorList>
    </citation>
    <scope>NUCLEOTIDE SEQUENCE</scope>
    <source>
        <strain evidence="1">NLD-066-U95</strain>
    </source>
</reference>
<keyword evidence="4" id="KW-1185">Reference proteome</keyword>
<dbReference type="KEGG" id="aun:AWM73_07655"/>
<dbReference type="OrthoDB" id="2165242at2"/>
<dbReference type="EMBL" id="CP065662">
    <property type="protein sequence ID" value="QPS01939.1"/>
    <property type="molecule type" value="Genomic_DNA"/>
</dbReference>
<gene>
    <name evidence="2" type="ORF">I6G68_02360</name>
    <name evidence="1" type="ORF">ODY43_02495</name>
</gene>
<evidence type="ECO:0000313" key="3">
    <source>
        <dbReference type="Proteomes" id="UP000594771"/>
    </source>
</evidence>